<dbReference type="Proteomes" id="UP000193136">
    <property type="component" value="Unassembled WGS sequence"/>
</dbReference>
<dbReference type="PANTHER" id="PTHR38784:SF1">
    <property type="entry name" value="SUCROSE PHOSPHORYLASE"/>
    <property type="match status" value="1"/>
</dbReference>
<dbReference type="SMART" id="SM01322">
    <property type="entry name" value="YaeQ"/>
    <property type="match status" value="1"/>
</dbReference>
<dbReference type="Pfam" id="PF07152">
    <property type="entry name" value="YaeQ"/>
    <property type="match status" value="1"/>
</dbReference>
<accession>A0A1X0XK29</accession>
<comment type="caution">
    <text evidence="1">The sequence shown here is derived from an EMBL/GenBank/DDBJ whole genome shotgun (WGS) entry which is preliminary data.</text>
</comment>
<dbReference type="SUPFAM" id="SSF52980">
    <property type="entry name" value="Restriction endonuclease-like"/>
    <property type="match status" value="1"/>
</dbReference>
<dbReference type="InterPro" id="IPR009822">
    <property type="entry name" value="YaeQ"/>
</dbReference>
<dbReference type="InterPro" id="IPR038590">
    <property type="entry name" value="YaeQ_sf"/>
</dbReference>
<evidence type="ECO:0000313" key="2">
    <source>
        <dbReference type="Proteomes" id="UP000193136"/>
    </source>
</evidence>
<dbReference type="PANTHER" id="PTHR38784">
    <property type="entry name" value="SUCROSE PHOSPHORYLASE"/>
    <property type="match status" value="1"/>
</dbReference>
<dbReference type="STRING" id="1969733.B5V00_16510"/>
<dbReference type="CDD" id="cd22368">
    <property type="entry name" value="YaeQ-like"/>
    <property type="match status" value="1"/>
</dbReference>
<proteinExistence type="predicted"/>
<evidence type="ECO:0008006" key="3">
    <source>
        <dbReference type="Google" id="ProtNLM"/>
    </source>
</evidence>
<protein>
    <recommendedName>
        <fullName evidence="3">YaeQ protein</fullName>
    </recommendedName>
</protein>
<sequence length="182" mass="20407">MALTATIFKASLSLSDMDRNHYAEYPLTLARHPSETDERMMVRLLAFALHADERLEFTRGLCVDDEPALWMKSLTGEIELWIEVGLPDERRLRKACGRADKVVLYCYGGRAVDLWWQRNQAALQRCVNLAVIELPVESTQALAALAARGMQFQVSIQDGGVWLSSASETLAISPRLRKQAAT</sequence>
<keyword evidence="2" id="KW-1185">Reference proteome</keyword>
<dbReference type="PIRSF" id="PIRSF011484">
    <property type="entry name" value="YaeQ"/>
    <property type="match status" value="1"/>
</dbReference>
<dbReference type="AlphaFoldDB" id="A0A1X0XK29"/>
<dbReference type="Gene3D" id="3.10.640.10">
    <property type="entry name" value="Restriction endonuclease-like alpha-beta roll domain"/>
    <property type="match status" value="1"/>
</dbReference>
<evidence type="ECO:0000313" key="1">
    <source>
        <dbReference type="EMBL" id="ORJ53213.1"/>
    </source>
</evidence>
<dbReference type="RefSeq" id="WP_085011911.1">
    <property type="nucleotide sequence ID" value="NZ_NAAD01000042.1"/>
</dbReference>
<dbReference type="EMBL" id="NAAD01000042">
    <property type="protein sequence ID" value="ORJ53213.1"/>
    <property type="molecule type" value="Genomic_DNA"/>
</dbReference>
<reference evidence="1 2" key="1">
    <citation type="submission" date="2017-03" db="EMBL/GenBank/DDBJ databases">
        <title>Genome sequence of Geothermobacter sp. EPR-M, Deep-Sea Iron Reducer.</title>
        <authorList>
            <person name="Tully B."/>
            <person name="Savalia P."/>
            <person name="Abuyen K."/>
            <person name="Baughan C."/>
            <person name="Romero E."/>
            <person name="Ronkowski C."/>
            <person name="Torres B."/>
            <person name="Tremblay J."/>
            <person name="Trujillo A."/>
            <person name="Tyler M."/>
            <person name="Perez-Rodriguez I."/>
            <person name="Amend J."/>
        </authorList>
    </citation>
    <scope>NUCLEOTIDE SEQUENCE [LARGE SCALE GENOMIC DNA]</scope>
    <source>
        <strain evidence="1 2">EPR-M</strain>
    </source>
</reference>
<gene>
    <name evidence="1" type="ORF">B5V00_16510</name>
</gene>
<dbReference type="OrthoDB" id="5293309at2"/>
<dbReference type="InterPro" id="IPR011335">
    <property type="entry name" value="Restrct_endonuc-II-like"/>
</dbReference>
<name>A0A1X0XK29_9BACT</name>
<organism evidence="1 2">
    <name type="scientific">Geothermobacter hydrogeniphilus</name>
    <dbReference type="NCBI Taxonomy" id="1969733"/>
    <lineage>
        <taxon>Bacteria</taxon>
        <taxon>Pseudomonadati</taxon>
        <taxon>Thermodesulfobacteriota</taxon>
        <taxon>Desulfuromonadia</taxon>
        <taxon>Desulfuromonadales</taxon>
        <taxon>Geothermobacteraceae</taxon>
        <taxon>Geothermobacter</taxon>
    </lineage>
</organism>